<feature type="region of interest" description="Disordered" evidence="1">
    <location>
        <begin position="1"/>
        <end position="21"/>
    </location>
</feature>
<evidence type="ECO:0000256" key="1">
    <source>
        <dbReference type="SAM" id="MobiDB-lite"/>
    </source>
</evidence>
<evidence type="ECO:0000313" key="4">
    <source>
        <dbReference type="Proteomes" id="UP000182829"/>
    </source>
</evidence>
<dbReference type="InterPro" id="IPR057157">
    <property type="entry name" value="DUF7835"/>
</dbReference>
<evidence type="ECO:0000313" key="3">
    <source>
        <dbReference type="EMBL" id="SFJ31516.1"/>
    </source>
</evidence>
<proteinExistence type="predicted"/>
<accession>A0A1I3QEG7</accession>
<name>A0A1I3QEG7_9EURY</name>
<dbReference type="AlphaFoldDB" id="A0A1I3QEG7"/>
<sequence>MQYWDGDDMATTDDGSNGMTEPCEVCGVETLHEVSVQIVTEGGTGENARYSREPYRVRECQRCGNRESQRMNNA</sequence>
<gene>
    <name evidence="3" type="ORF">SAMN05443661_12177</name>
</gene>
<feature type="compositionally biased region" description="Acidic residues" evidence="1">
    <location>
        <begin position="1"/>
        <end position="11"/>
    </location>
</feature>
<organism evidence="3 4">
    <name type="scientific">Natronobacterium gregoryi</name>
    <dbReference type="NCBI Taxonomy" id="44930"/>
    <lineage>
        <taxon>Archaea</taxon>
        <taxon>Methanobacteriati</taxon>
        <taxon>Methanobacteriota</taxon>
        <taxon>Stenosarchaea group</taxon>
        <taxon>Halobacteria</taxon>
        <taxon>Halobacteriales</taxon>
        <taxon>Natrialbaceae</taxon>
        <taxon>Natronobacterium</taxon>
    </lineage>
</organism>
<protein>
    <recommendedName>
        <fullName evidence="2">DUF7835 domain-containing protein</fullName>
    </recommendedName>
</protein>
<feature type="domain" description="DUF7835" evidence="2">
    <location>
        <begin position="9"/>
        <end position="74"/>
    </location>
</feature>
<dbReference type="OMA" id="PYRVREC"/>
<dbReference type="EMBL" id="FORO01000021">
    <property type="protein sequence ID" value="SFJ31516.1"/>
    <property type="molecule type" value="Genomic_DNA"/>
</dbReference>
<reference evidence="3 4" key="1">
    <citation type="submission" date="2016-10" db="EMBL/GenBank/DDBJ databases">
        <authorList>
            <person name="de Groot N.N."/>
        </authorList>
    </citation>
    <scope>NUCLEOTIDE SEQUENCE [LARGE SCALE GENOMIC DNA]</scope>
    <source>
        <strain evidence="3 4">SP2</strain>
    </source>
</reference>
<evidence type="ECO:0000259" key="2">
    <source>
        <dbReference type="Pfam" id="PF25205"/>
    </source>
</evidence>
<dbReference type="Pfam" id="PF25205">
    <property type="entry name" value="DUF7835"/>
    <property type="match status" value="1"/>
</dbReference>
<dbReference type="Proteomes" id="UP000182829">
    <property type="component" value="Unassembled WGS sequence"/>
</dbReference>